<feature type="transmembrane region" description="Helical" evidence="1">
    <location>
        <begin position="83"/>
        <end position="110"/>
    </location>
</feature>
<protein>
    <submittedName>
        <fullName evidence="2">Uncharacterized protein</fullName>
    </submittedName>
</protein>
<keyword evidence="3" id="KW-1185">Reference proteome</keyword>
<organism evidence="2 3">
    <name type="scientific">Pseudomonas migulae</name>
    <dbReference type="NCBI Taxonomy" id="78543"/>
    <lineage>
        <taxon>Bacteria</taxon>
        <taxon>Pseudomonadati</taxon>
        <taxon>Pseudomonadota</taxon>
        <taxon>Gammaproteobacteria</taxon>
        <taxon>Pseudomonadales</taxon>
        <taxon>Pseudomonadaceae</taxon>
        <taxon>Pseudomonas</taxon>
    </lineage>
</organism>
<accession>A0ABY8MM05</accession>
<keyword evidence="1" id="KW-0812">Transmembrane</keyword>
<feature type="transmembrane region" description="Helical" evidence="1">
    <location>
        <begin position="122"/>
        <end position="145"/>
    </location>
</feature>
<evidence type="ECO:0000256" key="1">
    <source>
        <dbReference type="SAM" id="Phobius"/>
    </source>
</evidence>
<keyword evidence="1" id="KW-1133">Transmembrane helix</keyword>
<feature type="transmembrane region" description="Helical" evidence="1">
    <location>
        <begin position="316"/>
        <end position="335"/>
    </location>
</feature>
<feature type="transmembrane region" description="Helical" evidence="1">
    <location>
        <begin position="258"/>
        <end position="277"/>
    </location>
</feature>
<keyword evidence="1" id="KW-0472">Membrane</keyword>
<feature type="transmembrane region" description="Helical" evidence="1">
    <location>
        <begin position="12"/>
        <end position="33"/>
    </location>
</feature>
<feature type="transmembrane region" description="Helical" evidence="1">
    <location>
        <begin position="283"/>
        <end position="304"/>
    </location>
</feature>
<dbReference type="Proteomes" id="UP001243713">
    <property type="component" value="Chromosome"/>
</dbReference>
<feature type="transmembrane region" description="Helical" evidence="1">
    <location>
        <begin position="181"/>
        <end position="204"/>
    </location>
</feature>
<proteinExistence type="predicted"/>
<gene>
    <name evidence="2" type="ORF">MOQ58_17770</name>
</gene>
<feature type="transmembrane region" description="Helical" evidence="1">
    <location>
        <begin position="224"/>
        <end position="251"/>
    </location>
</feature>
<dbReference type="RefSeq" id="WP_280161540.1">
    <property type="nucleotide sequence ID" value="NZ_CP093428.1"/>
</dbReference>
<reference evidence="2 3" key="1">
    <citation type="submission" date="2022-03" db="EMBL/GenBank/DDBJ databases">
        <title>Plant growth promoting endophytes with ACC deaminase activity.</title>
        <authorList>
            <person name="Charles T."/>
            <person name="Van Dyk A."/>
            <person name="Cheng J."/>
            <person name="Heil J."/>
        </authorList>
    </citation>
    <scope>NUCLEOTIDE SEQUENCE [LARGE SCALE GENOMIC DNA]</scope>
    <source>
        <strain evidence="2 3">8R6</strain>
    </source>
</reference>
<feature type="transmembrane region" description="Helical" evidence="1">
    <location>
        <begin position="347"/>
        <end position="367"/>
    </location>
</feature>
<sequence>MNIPTRLYPPGLGLALCLCGMISIHGGLTLLYLSITAIGYSAQEVLAIFLSGCLAVMLIPLVGVPCERVVQVAMAIKILLGAYALLAGSVLIVPEALSSGLIASSSFYFAMREISRVNNGKWAASILILIINVESLLLYSALGWLSESVSRSWLTLAYCAAIVLPLFYISRTVSIAPYERASLRQILAAAKGLSAFNVLCYMLAVFSVNCFNVSIHRWAELNTAYWWGSVSGMTCFYIVGVLASVGILSSLKIDENKLLMAGLMGVSLLGFGLSNVGTEASPSMPAIVVLLGVVSTVVMSSIAASLARTNTTLSRLLVVGVLAALQVCLIIVIRVAKVFSESVVNEWQAIAMLGCALALVNVHRQYFKHWIWKT</sequence>
<name>A0ABY8MM05_9PSED</name>
<evidence type="ECO:0000313" key="3">
    <source>
        <dbReference type="Proteomes" id="UP001243713"/>
    </source>
</evidence>
<feature type="transmembrane region" description="Helical" evidence="1">
    <location>
        <begin position="151"/>
        <end position="169"/>
    </location>
</feature>
<evidence type="ECO:0000313" key="2">
    <source>
        <dbReference type="EMBL" id="WGK88380.1"/>
    </source>
</evidence>
<dbReference type="EMBL" id="CP093428">
    <property type="protein sequence ID" value="WGK88380.1"/>
    <property type="molecule type" value="Genomic_DNA"/>
</dbReference>
<feature type="transmembrane region" description="Helical" evidence="1">
    <location>
        <begin position="45"/>
        <end position="63"/>
    </location>
</feature>